<comment type="caution">
    <text evidence="1">The sequence shown here is derived from an EMBL/GenBank/DDBJ whole genome shotgun (WGS) entry which is preliminary data.</text>
</comment>
<sequence length="135" mass="14856">MYCVCVSGTGENGTSGPSPSCMWSLLPCCVFNPGKECVPHGAMVSRRMSCCFSMQSPGRVPGRSHRGGPHLQDILLSKDTTCMLCHTSERRGGNEGDNTESLKSHRPAVFSDNYPSFSFLRPYLFSKTHLKCYLL</sequence>
<protein>
    <submittedName>
        <fullName evidence="1">Uncharacterized protein</fullName>
    </submittedName>
</protein>
<dbReference type="EMBL" id="JACASE010000003">
    <property type="protein sequence ID" value="KAF6485317.1"/>
    <property type="molecule type" value="Genomic_DNA"/>
</dbReference>
<accession>A0A7J8IL46</accession>
<reference evidence="1 2" key="1">
    <citation type="journal article" date="2020" name="Nature">
        <title>Six reference-quality genomes reveal evolution of bat adaptations.</title>
        <authorList>
            <person name="Jebb D."/>
            <person name="Huang Z."/>
            <person name="Pippel M."/>
            <person name="Hughes G.M."/>
            <person name="Lavrichenko K."/>
            <person name="Devanna P."/>
            <person name="Winkler S."/>
            <person name="Jermiin L.S."/>
            <person name="Skirmuntt E.C."/>
            <person name="Katzourakis A."/>
            <person name="Burkitt-Gray L."/>
            <person name="Ray D.A."/>
            <person name="Sullivan K.A.M."/>
            <person name="Roscito J.G."/>
            <person name="Kirilenko B.M."/>
            <person name="Davalos L.M."/>
            <person name="Corthals A.P."/>
            <person name="Power M.L."/>
            <person name="Jones G."/>
            <person name="Ransome R.D."/>
            <person name="Dechmann D.K.N."/>
            <person name="Locatelli A.G."/>
            <person name="Puechmaille S.J."/>
            <person name="Fedrigo O."/>
            <person name="Jarvis E.D."/>
            <person name="Hiller M."/>
            <person name="Vernes S.C."/>
            <person name="Myers E.W."/>
            <person name="Teeling E.C."/>
        </authorList>
    </citation>
    <scope>NUCLEOTIDE SEQUENCE [LARGE SCALE GENOMIC DNA]</scope>
    <source>
        <strain evidence="1">MRouAeg1</strain>
        <tissue evidence="1">Muscle</tissue>
    </source>
</reference>
<organism evidence="1 2">
    <name type="scientific">Rousettus aegyptiacus</name>
    <name type="common">Egyptian fruit bat</name>
    <name type="synonym">Pteropus aegyptiacus</name>
    <dbReference type="NCBI Taxonomy" id="9407"/>
    <lineage>
        <taxon>Eukaryota</taxon>
        <taxon>Metazoa</taxon>
        <taxon>Chordata</taxon>
        <taxon>Craniata</taxon>
        <taxon>Vertebrata</taxon>
        <taxon>Euteleostomi</taxon>
        <taxon>Mammalia</taxon>
        <taxon>Eutheria</taxon>
        <taxon>Laurasiatheria</taxon>
        <taxon>Chiroptera</taxon>
        <taxon>Yinpterochiroptera</taxon>
        <taxon>Pteropodoidea</taxon>
        <taxon>Pteropodidae</taxon>
        <taxon>Rousettinae</taxon>
        <taxon>Rousettus</taxon>
    </lineage>
</organism>
<dbReference type="Proteomes" id="UP000593571">
    <property type="component" value="Unassembled WGS sequence"/>
</dbReference>
<keyword evidence="2" id="KW-1185">Reference proteome</keyword>
<evidence type="ECO:0000313" key="2">
    <source>
        <dbReference type="Proteomes" id="UP000593571"/>
    </source>
</evidence>
<dbReference type="AlphaFoldDB" id="A0A7J8IL46"/>
<proteinExistence type="predicted"/>
<evidence type="ECO:0000313" key="1">
    <source>
        <dbReference type="EMBL" id="KAF6485317.1"/>
    </source>
</evidence>
<gene>
    <name evidence="1" type="ORF">HJG63_010554</name>
</gene>
<name>A0A7J8IL46_ROUAE</name>